<accession>A0ABW0K0A4</accession>
<evidence type="ECO:0000313" key="1">
    <source>
        <dbReference type="EMBL" id="MFC5441567.1"/>
    </source>
</evidence>
<organism evidence="1 2">
    <name type="scientific">Rhodanobacter ginsenosidimutans</name>
    <dbReference type="NCBI Taxonomy" id="490571"/>
    <lineage>
        <taxon>Bacteria</taxon>
        <taxon>Pseudomonadati</taxon>
        <taxon>Pseudomonadota</taxon>
        <taxon>Gammaproteobacteria</taxon>
        <taxon>Lysobacterales</taxon>
        <taxon>Rhodanobacteraceae</taxon>
        <taxon>Rhodanobacter</taxon>
    </lineage>
</organism>
<keyword evidence="2" id="KW-1185">Reference proteome</keyword>
<evidence type="ECO:0008006" key="3">
    <source>
        <dbReference type="Google" id="ProtNLM"/>
    </source>
</evidence>
<sequence length="74" mass="8123">MSPTLKGFDAETVKKLEDAACEHGVVMGLLSAIEEWQSSGHPDAYDMHFFELASMAAGLARIERVRRGIDKDGE</sequence>
<reference evidence="2" key="1">
    <citation type="journal article" date="2019" name="Int. J. Syst. Evol. Microbiol.">
        <title>The Global Catalogue of Microorganisms (GCM) 10K type strain sequencing project: providing services to taxonomists for standard genome sequencing and annotation.</title>
        <authorList>
            <consortium name="The Broad Institute Genomics Platform"/>
            <consortium name="The Broad Institute Genome Sequencing Center for Infectious Disease"/>
            <person name="Wu L."/>
            <person name="Ma J."/>
        </authorList>
    </citation>
    <scope>NUCLEOTIDE SEQUENCE [LARGE SCALE GENOMIC DNA]</scope>
    <source>
        <strain evidence="2">KACC 12822</strain>
    </source>
</reference>
<dbReference type="RefSeq" id="WP_377342215.1">
    <property type="nucleotide sequence ID" value="NZ_JALBWS010000007.1"/>
</dbReference>
<gene>
    <name evidence="1" type="ORF">ACFPK0_16260</name>
</gene>
<evidence type="ECO:0000313" key="2">
    <source>
        <dbReference type="Proteomes" id="UP001596018"/>
    </source>
</evidence>
<comment type="caution">
    <text evidence="1">The sequence shown here is derived from an EMBL/GenBank/DDBJ whole genome shotgun (WGS) entry which is preliminary data.</text>
</comment>
<dbReference type="Proteomes" id="UP001596018">
    <property type="component" value="Unassembled WGS sequence"/>
</dbReference>
<dbReference type="EMBL" id="JBHSMM010000007">
    <property type="protein sequence ID" value="MFC5441567.1"/>
    <property type="molecule type" value="Genomic_DNA"/>
</dbReference>
<protein>
    <recommendedName>
        <fullName evidence="3">CopG family transcriptional regulator</fullName>
    </recommendedName>
</protein>
<proteinExistence type="predicted"/>
<name>A0ABW0K0A4_9GAMM</name>